<evidence type="ECO:0000313" key="4">
    <source>
        <dbReference type="EMBL" id="TVT46972.1"/>
    </source>
</evidence>
<reference evidence="4 5" key="1">
    <citation type="submission" date="2019-07" db="EMBL/GenBank/DDBJ databases">
        <authorList>
            <person name="Duangmal K."/>
            <person name="Teo W.F.A."/>
        </authorList>
    </citation>
    <scope>NUCLEOTIDE SEQUENCE [LARGE SCALE GENOMIC DNA]</scope>
    <source>
        <strain evidence="4 5">TBRC 6029</strain>
    </source>
</reference>
<dbReference type="SUPFAM" id="SSF55729">
    <property type="entry name" value="Acyl-CoA N-acyltransferases (Nat)"/>
    <property type="match status" value="1"/>
</dbReference>
<protein>
    <submittedName>
        <fullName evidence="4">GNAT family N-acetyltransferase</fullName>
    </submittedName>
</protein>
<evidence type="ECO:0000256" key="1">
    <source>
        <dbReference type="ARBA" id="ARBA00022679"/>
    </source>
</evidence>
<dbReference type="AlphaFoldDB" id="A0A558CE81"/>
<organism evidence="4 5">
    <name type="scientific">Amycolatopsis rhizosphaerae</name>
    <dbReference type="NCBI Taxonomy" id="2053003"/>
    <lineage>
        <taxon>Bacteria</taxon>
        <taxon>Bacillati</taxon>
        <taxon>Actinomycetota</taxon>
        <taxon>Actinomycetes</taxon>
        <taxon>Pseudonocardiales</taxon>
        <taxon>Pseudonocardiaceae</taxon>
        <taxon>Amycolatopsis</taxon>
    </lineage>
</organism>
<proteinExistence type="predicted"/>
<feature type="domain" description="N-acetyltransferase" evidence="3">
    <location>
        <begin position="1"/>
        <end position="142"/>
    </location>
</feature>
<reference evidence="4 5" key="2">
    <citation type="submission" date="2019-08" db="EMBL/GenBank/DDBJ databases">
        <title>Amycolatopsis acidicola sp. nov., isolated from peat swamp forest soil.</title>
        <authorList>
            <person name="Srisuk N."/>
        </authorList>
    </citation>
    <scope>NUCLEOTIDE SEQUENCE [LARGE SCALE GENOMIC DNA]</scope>
    <source>
        <strain evidence="4 5">TBRC 6029</strain>
    </source>
</reference>
<dbReference type="EMBL" id="VJWX01000195">
    <property type="protein sequence ID" value="TVT46972.1"/>
    <property type="molecule type" value="Genomic_DNA"/>
</dbReference>
<dbReference type="PROSITE" id="PS51186">
    <property type="entry name" value="GNAT"/>
    <property type="match status" value="1"/>
</dbReference>
<evidence type="ECO:0000256" key="2">
    <source>
        <dbReference type="ARBA" id="ARBA00023315"/>
    </source>
</evidence>
<dbReference type="InterPro" id="IPR016181">
    <property type="entry name" value="Acyl_CoA_acyltransferase"/>
</dbReference>
<keyword evidence="1 4" id="KW-0808">Transferase</keyword>
<dbReference type="GO" id="GO:0016747">
    <property type="term" value="F:acyltransferase activity, transferring groups other than amino-acyl groups"/>
    <property type="evidence" value="ECO:0007669"/>
    <property type="project" value="InterPro"/>
</dbReference>
<name>A0A558CE81_9PSEU</name>
<keyword evidence="5" id="KW-1185">Reference proteome</keyword>
<dbReference type="InterPro" id="IPR050832">
    <property type="entry name" value="Bact_Acetyltransf"/>
</dbReference>
<evidence type="ECO:0000259" key="3">
    <source>
        <dbReference type="PROSITE" id="PS51186"/>
    </source>
</evidence>
<dbReference type="RefSeq" id="WP_144590148.1">
    <property type="nucleotide sequence ID" value="NZ_VJWX01000195.1"/>
</dbReference>
<dbReference type="CDD" id="cd04301">
    <property type="entry name" value="NAT_SF"/>
    <property type="match status" value="1"/>
</dbReference>
<dbReference type="Pfam" id="PF00583">
    <property type="entry name" value="Acetyltransf_1"/>
    <property type="match status" value="1"/>
</dbReference>
<comment type="caution">
    <text evidence="4">The sequence shown here is derived from an EMBL/GenBank/DDBJ whole genome shotgun (WGS) entry which is preliminary data.</text>
</comment>
<accession>A0A558CE81</accession>
<dbReference type="Proteomes" id="UP000320011">
    <property type="component" value="Unassembled WGS sequence"/>
</dbReference>
<evidence type="ECO:0000313" key="5">
    <source>
        <dbReference type="Proteomes" id="UP000320011"/>
    </source>
</evidence>
<gene>
    <name evidence="4" type="ORF">FNH05_19580</name>
</gene>
<dbReference type="PANTHER" id="PTHR43877">
    <property type="entry name" value="AMINOALKYLPHOSPHONATE N-ACETYLTRANSFERASE-RELATED-RELATED"/>
    <property type="match status" value="1"/>
</dbReference>
<keyword evidence="2" id="KW-0012">Acyltransferase</keyword>
<dbReference type="OrthoDB" id="9789603at2"/>
<dbReference type="InterPro" id="IPR000182">
    <property type="entry name" value="GNAT_dom"/>
</dbReference>
<dbReference type="Gene3D" id="3.40.630.30">
    <property type="match status" value="1"/>
</dbReference>
<sequence length="142" mass="15967">MHIRPADVMDADSVFDLLREFATSYPARRPEFDRNYERLLAAMTYDTTDFLVAEDGGQVIGYALAARFLVLYANGWVSELQELVVTPCRRGQGVGRKLVEAVVARARATGAAEVTVPTRRARDYYRRLGFVETASFLKLELS</sequence>